<evidence type="ECO:0000313" key="1">
    <source>
        <dbReference type="EMBL" id="ROR66623.1"/>
    </source>
</evidence>
<dbReference type="Proteomes" id="UP000275456">
    <property type="component" value="Unassembled WGS sequence"/>
</dbReference>
<dbReference type="RefSeq" id="WP_170165605.1">
    <property type="nucleotide sequence ID" value="NZ_RKHJ01000001.1"/>
</dbReference>
<protein>
    <submittedName>
        <fullName evidence="1">Uncharacterized protein</fullName>
    </submittedName>
</protein>
<gene>
    <name evidence="1" type="ORF">EDD26_2015</name>
</gene>
<organism evidence="1 2">
    <name type="scientific">Agrococcus jenensis</name>
    <dbReference type="NCBI Taxonomy" id="46353"/>
    <lineage>
        <taxon>Bacteria</taxon>
        <taxon>Bacillati</taxon>
        <taxon>Actinomycetota</taxon>
        <taxon>Actinomycetes</taxon>
        <taxon>Micrococcales</taxon>
        <taxon>Microbacteriaceae</taxon>
        <taxon>Agrococcus</taxon>
    </lineage>
</organism>
<comment type="caution">
    <text evidence="1">The sequence shown here is derived from an EMBL/GenBank/DDBJ whole genome shotgun (WGS) entry which is preliminary data.</text>
</comment>
<dbReference type="EMBL" id="RKHJ01000001">
    <property type="protein sequence ID" value="ROR66623.1"/>
    <property type="molecule type" value="Genomic_DNA"/>
</dbReference>
<proteinExistence type="predicted"/>
<accession>A0A3N2AUB3</accession>
<reference evidence="1 2" key="1">
    <citation type="submission" date="2018-11" db="EMBL/GenBank/DDBJ databases">
        <title>Sequencing the genomes of 1000 actinobacteria strains.</title>
        <authorList>
            <person name="Klenk H.-P."/>
        </authorList>
    </citation>
    <scope>NUCLEOTIDE SEQUENCE [LARGE SCALE GENOMIC DNA]</scope>
    <source>
        <strain evidence="1 2">DSM 9580</strain>
    </source>
</reference>
<keyword evidence="2" id="KW-1185">Reference proteome</keyword>
<evidence type="ECO:0000313" key="2">
    <source>
        <dbReference type="Proteomes" id="UP000275456"/>
    </source>
</evidence>
<dbReference type="AlphaFoldDB" id="A0A3N2AUB3"/>
<name>A0A3N2AUB3_9MICO</name>
<sequence length="56" mass="5722">MASVGLGPHSLVIDGAALPFGERLELPWADTAPMHEVPADYRSACPAVGGLIGIGH</sequence>